<evidence type="ECO:0000313" key="2">
    <source>
        <dbReference type="Proteomes" id="UP000195981"/>
    </source>
</evidence>
<dbReference type="EMBL" id="FWFG01000069">
    <property type="protein sequence ID" value="SLM92622.1"/>
    <property type="molecule type" value="Genomic_DNA"/>
</dbReference>
<gene>
    <name evidence="1" type="ORF">FM110_08605</name>
</gene>
<accession>A0A1X6X202</accession>
<keyword evidence="2" id="KW-1185">Reference proteome</keyword>
<dbReference type="SUPFAM" id="SSF56645">
    <property type="entry name" value="Acyl-CoA dehydrogenase NM domain-like"/>
    <property type="match status" value="1"/>
</dbReference>
<protein>
    <submittedName>
        <fullName evidence="1">Butyryl-CoA dehydrogenase</fullName>
        <ecNumber evidence="1">1.3.8.1</ecNumber>
    </submittedName>
</protein>
<evidence type="ECO:0000313" key="1">
    <source>
        <dbReference type="EMBL" id="SLM92622.1"/>
    </source>
</evidence>
<sequence>MTAVLNRSRITDATLDAIASAAGAVDRGETATRSIFPTLGAEGVLDLGAPDTGNGTLAEMAGVIESIAARCMSTAFSLWATRMTIEYLRTAGTPTAIEQAERLATGEVLGITGMASAFKDLAGCGTLELTADPVDDGFVVSGPIRWASNLFEDSVMVTAARTATGGKVIVQLPLDTDGVTVGAPFSLLALGSTASSSLTLEDVRIPHEQVLTQDTAEFLTRVRPTFTILQTAMCLGVAGTSVQQAREGLVGVTSTYAAELDGVFGRHTLARATMRQLADRVGGSATPAKAELLALRLAAAEIATDAAGLELRTAGGKGYASATPANRRFREAAFIPVQSPSEGQLRWELASCH</sequence>
<dbReference type="InterPro" id="IPR009100">
    <property type="entry name" value="AcylCoA_DH/oxidase_NM_dom_sf"/>
</dbReference>
<dbReference type="SUPFAM" id="SSF47203">
    <property type="entry name" value="Acyl-CoA dehydrogenase C-terminal domain-like"/>
    <property type="match status" value="1"/>
</dbReference>
<dbReference type="EC" id="1.3.8.1" evidence="1"/>
<dbReference type="RefSeq" id="WP_087104366.1">
    <property type="nucleotide sequence ID" value="NZ_FWFG01000069.1"/>
</dbReference>
<dbReference type="Gene3D" id="1.10.540.10">
    <property type="entry name" value="Acyl-CoA dehydrogenase/oxidase, N-terminal domain"/>
    <property type="match status" value="1"/>
</dbReference>
<dbReference type="InterPro" id="IPR037069">
    <property type="entry name" value="AcylCoA_DH/ox_N_sf"/>
</dbReference>
<dbReference type="GO" id="GO:0050660">
    <property type="term" value="F:flavin adenine dinucleotide binding"/>
    <property type="evidence" value="ECO:0007669"/>
    <property type="project" value="InterPro"/>
</dbReference>
<dbReference type="InterPro" id="IPR046373">
    <property type="entry name" value="Acyl-CoA_Oxase/DH_mid-dom_sf"/>
</dbReference>
<keyword evidence="1" id="KW-0560">Oxidoreductase</keyword>
<proteinExistence type="predicted"/>
<dbReference type="Gene3D" id="2.40.110.10">
    <property type="entry name" value="Butyryl-CoA Dehydrogenase, subunit A, domain 2"/>
    <property type="match status" value="1"/>
</dbReference>
<dbReference type="PANTHER" id="PTHR43884">
    <property type="entry name" value="ACYL-COA DEHYDROGENASE"/>
    <property type="match status" value="1"/>
</dbReference>
<dbReference type="PANTHER" id="PTHR43884:SF12">
    <property type="entry name" value="ISOVALERYL-COA DEHYDROGENASE, MITOCHONDRIAL-RELATED"/>
    <property type="match status" value="1"/>
</dbReference>
<name>A0A1X6X202_9MICO</name>
<dbReference type="GO" id="GO:0016937">
    <property type="term" value="F:short-chain fatty acyl-CoA dehydrogenase activity"/>
    <property type="evidence" value="ECO:0007669"/>
    <property type="project" value="UniProtKB-EC"/>
</dbReference>
<dbReference type="InterPro" id="IPR036250">
    <property type="entry name" value="AcylCo_DH-like_C"/>
</dbReference>
<dbReference type="OrthoDB" id="3258691at2"/>
<reference evidence="1 2" key="1">
    <citation type="submission" date="2017-02" db="EMBL/GenBank/DDBJ databases">
        <authorList>
            <person name="Peterson S.W."/>
        </authorList>
    </citation>
    <scope>NUCLEOTIDE SEQUENCE [LARGE SCALE GENOMIC DNA]</scope>
    <source>
        <strain evidence="1 2">CIP104813</strain>
    </source>
</reference>
<dbReference type="Proteomes" id="UP000195981">
    <property type="component" value="Unassembled WGS sequence"/>
</dbReference>
<organism evidence="1 2">
    <name type="scientific">Brachybacterium nesterenkovii</name>
    <dbReference type="NCBI Taxonomy" id="47847"/>
    <lineage>
        <taxon>Bacteria</taxon>
        <taxon>Bacillati</taxon>
        <taxon>Actinomycetota</taxon>
        <taxon>Actinomycetes</taxon>
        <taxon>Micrococcales</taxon>
        <taxon>Dermabacteraceae</taxon>
        <taxon>Brachybacterium</taxon>
    </lineage>
</organism>
<dbReference type="AlphaFoldDB" id="A0A1X6X202"/>